<dbReference type="GO" id="GO:0005576">
    <property type="term" value="C:extracellular region"/>
    <property type="evidence" value="ECO:0007669"/>
    <property type="project" value="TreeGrafter"/>
</dbReference>
<keyword evidence="3 5" id="KW-1133">Transmembrane helix</keyword>
<dbReference type="Proteomes" id="UP000188145">
    <property type="component" value="Chromosome"/>
</dbReference>
<keyword evidence="4 5" id="KW-0472">Membrane</keyword>
<dbReference type="EMBL" id="CP019606">
    <property type="protein sequence ID" value="AQP47291.1"/>
    <property type="molecule type" value="Genomic_DNA"/>
</dbReference>
<dbReference type="GO" id="GO:0005886">
    <property type="term" value="C:plasma membrane"/>
    <property type="evidence" value="ECO:0007669"/>
    <property type="project" value="UniProtKB-SubCell"/>
</dbReference>
<feature type="transmembrane region" description="Helical" evidence="5">
    <location>
        <begin position="214"/>
        <end position="236"/>
    </location>
</feature>
<feature type="region of interest" description="Disordered" evidence="6">
    <location>
        <begin position="880"/>
        <end position="911"/>
    </location>
</feature>
<comment type="similarity">
    <text evidence="5">Belongs to the UPF0182 family.</text>
</comment>
<evidence type="ECO:0000256" key="4">
    <source>
        <dbReference type="ARBA" id="ARBA00023136"/>
    </source>
</evidence>
<dbReference type="HAMAP" id="MF_01600">
    <property type="entry name" value="UPF0182"/>
    <property type="match status" value="1"/>
</dbReference>
<dbReference type="RefSeq" id="WP_077685621.1">
    <property type="nucleotide sequence ID" value="NZ_CP019606.1"/>
</dbReference>
<reference evidence="8" key="1">
    <citation type="submission" date="2017-02" db="EMBL/GenBank/DDBJ databases">
        <title>Tessaracoccus aquaemaris sp. nov., isolated from the intestine of a Korean rockfish, Sebastes schlegelii, in a marine aquaculture pond.</title>
        <authorList>
            <person name="Tak E.J."/>
            <person name="Bae J.-W."/>
        </authorList>
    </citation>
    <scope>NUCLEOTIDE SEQUENCE [LARGE SCALE GENOMIC DNA]</scope>
    <source>
        <strain evidence="8">NSG39</strain>
    </source>
</reference>
<feature type="transmembrane region" description="Helical" evidence="5">
    <location>
        <begin position="16"/>
        <end position="36"/>
    </location>
</feature>
<feature type="transmembrane region" description="Helical" evidence="5">
    <location>
        <begin position="111"/>
        <end position="130"/>
    </location>
</feature>
<dbReference type="PANTHER" id="PTHR39344:SF1">
    <property type="entry name" value="UPF0182 PROTEIN SLL1060"/>
    <property type="match status" value="1"/>
</dbReference>
<keyword evidence="2 5" id="KW-0812">Transmembrane</keyword>
<dbReference type="KEGG" id="tes:BW730_07040"/>
<feature type="transmembrane region" description="Helical" evidence="5">
    <location>
        <begin position="284"/>
        <end position="306"/>
    </location>
</feature>
<evidence type="ECO:0000256" key="6">
    <source>
        <dbReference type="SAM" id="MobiDB-lite"/>
    </source>
</evidence>
<keyword evidence="8" id="KW-1185">Reference proteome</keyword>
<evidence type="ECO:0000256" key="1">
    <source>
        <dbReference type="ARBA" id="ARBA00022475"/>
    </source>
</evidence>
<protein>
    <recommendedName>
        <fullName evidence="5">UPF0182 protein BW730_07040</fullName>
    </recommendedName>
</protein>
<dbReference type="InterPro" id="IPR005372">
    <property type="entry name" value="UPF0182"/>
</dbReference>
<evidence type="ECO:0000256" key="2">
    <source>
        <dbReference type="ARBA" id="ARBA00022692"/>
    </source>
</evidence>
<evidence type="ECO:0000256" key="5">
    <source>
        <dbReference type="HAMAP-Rule" id="MF_01600"/>
    </source>
</evidence>
<name>A0A1Q2CMF3_9ACTN</name>
<sequence length="957" mass="105287">MSATQDLDEPRRRSPLLWTVLIIGALIIAAVIASRVATDYLWFKSINFQTVFTTRLAAQIGLLVGFGGAMFLIMFFSMVIAYRLRPKVRRANLDSEFLVQMRDVLDQRSRLLMAVPALIIALLSGLTALGQADTFLAWWHATPFGERDPYFNIDASFYVFTLPWLQFVSGFLLFALIAGGIAALFVHFLTGSLNASALRGRGNTAASVPAQRQLSITLGIIILLFGAKVVLDRFALNVTPSTLFTGMGYTDYTTRVPVTAIVAAICVICALACFVNAWRVRWSVPAASIALLIVSMLILSSLYPWLIQNFRVAPQEQDREVPYIANNMKATKYAYDVSDVEIEDYDAKTTATAGQLRADAEALPAIRLIDPSIVPRTFEQLQQVRGYYTFPKVLDVDRYVIDGKATDAVVAVRELDLQSVESGDNWNNRRTVYTHGYGLVAAFGNQRGANGEPVFFSGGIPTTGELAEHEPRIYFGEKSDYYVVVGAPDGATPVELDTPSGGEGRSESLYTYEGKGGVPVGNMLTRAAFAIRFGDINLMLSDRVNSDSRLMHDRVPTQRIQEAAPWLTVDSDPYPSVVNGRVVWIVDAYTTTDSFPNSQRVDWTQSISDSRTATDRTLLGQQVNYVRNSVKAVVDAYDGTVSLYEWDKEDPILKTWTKVFPGVITPKEQIPKELLEHLRYPQDLFKAQREILGRYHTPNASTWYHQTDIWQVPNDPVSGATDKQKEPPYFLTIRWPGDENPHFANTTVFVPKDRENLSVYMAVNSDATSKDYGKKRVLKLSDAKQIAGPGQTYNFISTNPSVAEKLLPFNREGANASAIYGNLLTLPLGGGLLYVQPIYTQAKTSGSYPALRFIVVRFGDQLGIGESLQAALDQVFQGDAGAQTGEGDPGTTDVPTEPTAPSDQTGAERARSLLDEAEVLFKGADDALKEGDLAGYQAKNSAAQDKVAEAVKALDEG</sequence>
<feature type="transmembrane region" description="Helical" evidence="5">
    <location>
        <begin position="56"/>
        <end position="82"/>
    </location>
</feature>
<keyword evidence="1 5" id="KW-1003">Cell membrane</keyword>
<feature type="transmembrane region" description="Helical" evidence="5">
    <location>
        <begin position="167"/>
        <end position="193"/>
    </location>
</feature>
<dbReference type="PANTHER" id="PTHR39344">
    <property type="entry name" value="UPF0182 PROTEIN SLL1060"/>
    <property type="match status" value="1"/>
</dbReference>
<organism evidence="7 8">
    <name type="scientific">Tessaracoccus aquimaris</name>
    <dbReference type="NCBI Taxonomy" id="1332264"/>
    <lineage>
        <taxon>Bacteria</taxon>
        <taxon>Bacillati</taxon>
        <taxon>Actinomycetota</taxon>
        <taxon>Actinomycetes</taxon>
        <taxon>Propionibacteriales</taxon>
        <taxon>Propionibacteriaceae</taxon>
        <taxon>Tessaracoccus</taxon>
    </lineage>
</organism>
<evidence type="ECO:0000313" key="7">
    <source>
        <dbReference type="EMBL" id="AQP47291.1"/>
    </source>
</evidence>
<proteinExistence type="inferred from homology"/>
<evidence type="ECO:0000256" key="3">
    <source>
        <dbReference type="ARBA" id="ARBA00022989"/>
    </source>
</evidence>
<dbReference type="Pfam" id="PF03699">
    <property type="entry name" value="UPF0182"/>
    <property type="match status" value="1"/>
</dbReference>
<evidence type="ECO:0000313" key="8">
    <source>
        <dbReference type="Proteomes" id="UP000188145"/>
    </source>
</evidence>
<dbReference type="STRING" id="1332264.BW730_07040"/>
<feature type="transmembrane region" description="Helical" evidence="5">
    <location>
        <begin position="256"/>
        <end position="277"/>
    </location>
</feature>
<gene>
    <name evidence="7" type="ORF">BW730_07040</name>
</gene>
<dbReference type="OrthoDB" id="9763654at2"/>
<comment type="subcellular location">
    <subcellularLocation>
        <location evidence="5">Cell membrane</location>
        <topology evidence="5">Multi-pass membrane protein</topology>
    </subcellularLocation>
</comment>
<accession>A0A1Q2CMF3</accession>
<dbReference type="AlphaFoldDB" id="A0A1Q2CMF3"/>